<feature type="compositionally biased region" description="Polar residues" evidence="1">
    <location>
        <begin position="523"/>
        <end position="536"/>
    </location>
</feature>
<dbReference type="PANTHER" id="PTHR35788">
    <property type="entry name" value="EXPORTED PROTEIN-RELATED"/>
    <property type="match status" value="1"/>
</dbReference>
<dbReference type="AlphaFoldDB" id="A0A6J7E6K6"/>
<evidence type="ECO:0000259" key="3">
    <source>
        <dbReference type="Pfam" id="PF12229"/>
    </source>
</evidence>
<dbReference type="Pfam" id="PF12229">
    <property type="entry name" value="PG_binding_4"/>
    <property type="match status" value="1"/>
</dbReference>
<keyword evidence="2" id="KW-0812">Transmembrane</keyword>
<proteinExistence type="predicted"/>
<sequence>MASGAPKKLSAAELATRRRNRRIVIFSLVGLLFIFIALNINARGHVPKGTSVEGVAIGGLSPDQAKKVLKDKLEPRLLRDVIITDGERQSRVDLQAAAVGLDLQATVDSATSLTGGNSLTRLFGKGGAVDPVFAVRETFLNKSINAVVKKLSHPVVEGGLAFSGNKVTGIKPKSGQVLTPEQVKAAIFSTAAARQRKVKVSLTSQQPQLTAEDVANAVSQLGKTVVSAPISIRLTGTGANPNEPVDQSIDVPIATLTPSFSTKVVDGKMQLVVDGPRALKAIQQDLGPTQQPAVDARFRIVKGKPTIVPSQAGQAVDVEQLSLAIAEVATQEGIRLANVTLKPQAATFTTADAKKLGIVEQISKFRQKFPYAPYRYQNIGQAAERINGTLLKPGEVFSMNNIVLERTPANGYTKGFVIKSGRLQEDLGGGVSTMATATWHAAFFAGLERIEQRAHSFYISRYQPGLEATVSWGQLDLKFRNDSPHGVFITAVRGTNFVTVTMYGTKRYDISAESGPHQDVKPFTQQTDASSPCTPQGGSEGFTIVVTRVFKIAGKEVKREPLTTKYNPAANITCKKPTPKATATPTASAKPAAKPTPKPTG</sequence>
<feature type="region of interest" description="Disordered" evidence="1">
    <location>
        <begin position="569"/>
        <end position="601"/>
    </location>
</feature>
<dbReference type="InterPro" id="IPR022029">
    <property type="entry name" value="YoaR-like_PG-bd"/>
</dbReference>
<protein>
    <submittedName>
        <fullName evidence="4">Unannotated protein</fullName>
    </submittedName>
</protein>
<dbReference type="InterPro" id="IPR052913">
    <property type="entry name" value="Glycopeptide_resist_protein"/>
</dbReference>
<dbReference type="EMBL" id="CAFBLM010000065">
    <property type="protein sequence ID" value="CAB4878596.1"/>
    <property type="molecule type" value="Genomic_DNA"/>
</dbReference>
<name>A0A6J7E6K6_9ZZZZ</name>
<dbReference type="InterPro" id="IPR007391">
    <property type="entry name" value="Vancomycin_resist_VanW"/>
</dbReference>
<feature type="transmembrane region" description="Helical" evidence="2">
    <location>
        <begin position="23"/>
        <end position="42"/>
    </location>
</feature>
<feature type="region of interest" description="Disordered" evidence="1">
    <location>
        <begin position="513"/>
        <end position="536"/>
    </location>
</feature>
<evidence type="ECO:0000256" key="2">
    <source>
        <dbReference type="SAM" id="Phobius"/>
    </source>
</evidence>
<reference evidence="4" key="1">
    <citation type="submission" date="2020-05" db="EMBL/GenBank/DDBJ databases">
        <authorList>
            <person name="Chiriac C."/>
            <person name="Salcher M."/>
            <person name="Ghai R."/>
            <person name="Kavagutti S V."/>
        </authorList>
    </citation>
    <scope>NUCLEOTIDE SEQUENCE</scope>
</reference>
<feature type="compositionally biased region" description="Low complexity" evidence="1">
    <location>
        <begin position="575"/>
        <end position="593"/>
    </location>
</feature>
<gene>
    <name evidence="4" type="ORF">UFOPK3401_01234</name>
</gene>
<keyword evidence="2" id="KW-1133">Transmembrane helix</keyword>
<feature type="domain" description="YoaR-like putative peptidoglycan binding" evidence="3">
    <location>
        <begin position="254"/>
        <end position="329"/>
    </location>
</feature>
<accession>A0A6J7E6K6</accession>
<organism evidence="4">
    <name type="scientific">freshwater metagenome</name>
    <dbReference type="NCBI Taxonomy" id="449393"/>
    <lineage>
        <taxon>unclassified sequences</taxon>
        <taxon>metagenomes</taxon>
        <taxon>ecological metagenomes</taxon>
    </lineage>
</organism>
<evidence type="ECO:0000313" key="4">
    <source>
        <dbReference type="EMBL" id="CAB4878596.1"/>
    </source>
</evidence>
<evidence type="ECO:0000256" key="1">
    <source>
        <dbReference type="SAM" id="MobiDB-lite"/>
    </source>
</evidence>
<keyword evidence="2" id="KW-0472">Membrane</keyword>
<dbReference type="PANTHER" id="PTHR35788:SF1">
    <property type="entry name" value="EXPORTED PROTEIN"/>
    <property type="match status" value="1"/>
</dbReference>
<dbReference type="Pfam" id="PF04294">
    <property type="entry name" value="VanW"/>
    <property type="match status" value="1"/>
</dbReference>